<name>F7NE58_9FIRM</name>
<organism evidence="1 2">
    <name type="scientific">Acetonema longum DSM 6540</name>
    <dbReference type="NCBI Taxonomy" id="1009370"/>
    <lineage>
        <taxon>Bacteria</taxon>
        <taxon>Bacillati</taxon>
        <taxon>Bacillota</taxon>
        <taxon>Negativicutes</taxon>
        <taxon>Acetonemataceae</taxon>
        <taxon>Acetonema</taxon>
    </lineage>
</organism>
<dbReference type="InterPro" id="IPR016024">
    <property type="entry name" value="ARM-type_fold"/>
</dbReference>
<reference evidence="1 2" key="1">
    <citation type="journal article" date="2011" name="EMBO J.">
        <title>Structural diversity of bacterial flagellar motors.</title>
        <authorList>
            <person name="Chen S."/>
            <person name="Beeby M."/>
            <person name="Murphy G.E."/>
            <person name="Leadbetter J.R."/>
            <person name="Hendrixson D.R."/>
            <person name="Briegel A."/>
            <person name="Li Z."/>
            <person name="Shi J."/>
            <person name="Tocheva E.I."/>
            <person name="Muller A."/>
            <person name="Dobro M.J."/>
            <person name="Jensen G.J."/>
        </authorList>
    </citation>
    <scope>NUCLEOTIDE SEQUENCE [LARGE SCALE GENOMIC DNA]</scope>
    <source>
        <strain evidence="1 2">DSM 6540</strain>
    </source>
</reference>
<evidence type="ECO:0000313" key="1">
    <source>
        <dbReference type="EMBL" id="EGO65713.1"/>
    </source>
</evidence>
<sequence length="642" mass="69527">MSIALLYDTQTEVRRLFIAGGDLAAGDFRLKKILPGLRKAGEAAPVFLRVADAMEKVIEPEAGKASENLLELATLVNAVLYTQGETGLPGEIKPVETIGVQYSSRATFRAVMPVIEALTGKGSGRYEILKQARADQLFNDLRLLNPLIAALGDSYAEIAGLAYEVLAELGPDVAPVLRKSLDFSGDKAAARILDLLSGFQGAAGKQLYLDALEQGSLPVKVSALKALKDLPECEEILFRYAVDSKKELREAAYTALAAYQDEQAAEILFAAFKGKDRDLVQAAVQQSQSRHLTGLLLAEAEQALAAVLTVKPASEAVKPAAGLLAAGLQKVFGDPAGSEAATYAAMAAATEKIDPKVPHMLFDILECLAEKQEPDVFAFLTKCLAETPCLSVYKSSSARRKGRVEDYGAERTLARAAAHSLFFFGRGTEEGLQFLVSQDGKHNDHLLGFSLAAALLSQSPEYVYKNYARYAAGTRKNPLCQETLAVFENLSAVLQHYKTEPAQGKLFRLVLHEGWIKKFVAHDELRLVCSFIQEGCAAGVDYLVKYSREKINSYEYGLIVHALKRVNYKELPGLLQARLESLLAAGGKVGFYYELKEFAALTAVMEPDFAGVLEEAAGRCDARAAEVLLTAAYDLKNKGKGV</sequence>
<evidence type="ECO:0000313" key="2">
    <source>
        <dbReference type="Proteomes" id="UP000003240"/>
    </source>
</evidence>
<dbReference type="Pfam" id="PF13646">
    <property type="entry name" value="HEAT_2"/>
    <property type="match status" value="1"/>
</dbReference>
<dbReference type="AlphaFoldDB" id="F7NE58"/>
<accession>F7NE58</accession>
<gene>
    <name evidence="1" type="ORF">ALO_01604</name>
</gene>
<dbReference type="InterPro" id="IPR011989">
    <property type="entry name" value="ARM-like"/>
</dbReference>
<dbReference type="EMBL" id="AFGF01000015">
    <property type="protein sequence ID" value="EGO65713.1"/>
    <property type="molecule type" value="Genomic_DNA"/>
</dbReference>
<dbReference type="STRING" id="1009370.ALO_01604"/>
<dbReference type="RefSeq" id="WP_004092110.1">
    <property type="nucleotide sequence ID" value="NZ_AFGF01000015.1"/>
</dbReference>
<comment type="caution">
    <text evidence="1">The sequence shown here is derived from an EMBL/GenBank/DDBJ whole genome shotgun (WGS) entry which is preliminary data.</text>
</comment>
<evidence type="ECO:0008006" key="3">
    <source>
        <dbReference type="Google" id="ProtNLM"/>
    </source>
</evidence>
<proteinExistence type="predicted"/>
<dbReference type="OrthoDB" id="83685at2"/>
<dbReference type="Proteomes" id="UP000003240">
    <property type="component" value="Unassembled WGS sequence"/>
</dbReference>
<protein>
    <recommendedName>
        <fullName evidence="3">HEAT repeat domain-containing protein</fullName>
    </recommendedName>
</protein>
<dbReference type="SUPFAM" id="SSF48371">
    <property type="entry name" value="ARM repeat"/>
    <property type="match status" value="1"/>
</dbReference>
<dbReference type="eggNOG" id="COG1413">
    <property type="taxonomic scope" value="Bacteria"/>
</dbReference>
<keyword evidence="2" id="KW-1185">Reference proteome</keyword>
<dbReference type="Gene3D" id="1.25.10.10">
    <property type="entry name" value="Leucine-rich Repeat Variant"/>
    <property type="match status" value="1"/>
</dbReference>